<dbReference type="AlphaFoldDB" id="A0AB35U562"/>
<organism evidence="2 3">
    <name type="scientific">Grylomicrobium aquisgranensis</name>
    <dbReference type="NCBI Taxonomy" id="2926318"/>
    <lineage>
        <taxon>Bacteria</taxon>
        <taxon>Bacillati</taxon>
        <taxon>Bacillota</taxon>
        <taxon>Erysipelotrichia</taxon>
        <taxon>Erysipelotrichales</taxon>
        <taxon>Erysipelotrichaceae</taxon>
        <taxon>Grylomicrobium</taxon>
    </lineage>
</organism>
<evidence type="ECO:0000313" key="3">
    <source>
        <dbReference type="Proteomes" id="UP001286174"/>
    </source>
</evidence>
<dbReference type="SUPFAM" id="SSF52540">
    <property type="entry name" value="P-loop containing nucleoside triphosphate hydrolases"/>
    <property type="match status" value="1"/>
</dbReference>
<name>A0AB35U562_9FIRM</name>
<reference evidence="2 3" key="1">
    <citation type="submission" date="2022-03" db="EMBL/GenBank/DDBJ databases">
        <title>Novel taxa within the pig intestine.</title>
        <authorList>
            <person name="Wylensek D."/>
            <person name="Bishof K."/>
            <person name="Afrizal A."/>
            <person name="Clavel T."/>
        </authorList>
    </citation>
    <scope>NUCLEOTIDE SEQUENCE [LARGE SCALE GENOMIC DNA]</scope>
    <source>
        <strain evidence="2 3">CLA-KB-P133</strain>
    </source>
</reference>
<evidence type="ECO:0000259" key="1">
    <source>
        <dbReference type="PROSITE" id="PS50164"/>
    </source>
</evidence>
<comment type="caution">
    <text evidence="2">The sequence shown here is derived from an EMBL/GenBank/DDBJ whole genome shotgun (WGS) entry which is preliminary data.</text>
</comment>
<dbReference type="Pfam" id="PF09848">
    <property type="entry name" value="SLFN-g3_helicase"/>
    <property type="match status" value="1"/>
</dbReference>
<dbReference type="Proteomes" id="UP001286174">
    <property type="component" value="Unassembled WGS sequence"/>
</dbReference>
<keyword evidence="3" id="KW-1185">Reference proteome</keyword>
<proteinExistence type="predicted"/>
<dbReference type="Gene3D" id="3.40.50.300">
    <property type="entry name" value="P-loop containing nucleotide triphosphate hydrolases"/>
    <property type="match status" value="1"/>
</dbReference>
<feature type="domain" description="GIY-YIG" evidence="1">
    <location>
        <begin position="37"/>
        <end position="127"/>
    </location>
</feature>
<dbReference type="PROSITE" id="PS50164">
    <property type="entry name" value="GIY_YIG"/>
    <property type="match status" value="1"/>
</dbReference>
<dbReference type="InterPro" id="IPR027417">
    <property type="entry name" value="P-loop_NTPase"/>
</dbReference>
<gene>
    <name evidence="2" type="ORF">MOZ60_02145</name>
</gene>
<dbReference type="InterPro" id="IPR000305">
    <property type="entry name" value="GIY-YIG_endonuc"/>
</dbReference>
<dbReference type="InterPro" id="IPR018647">
    <property type="entry name" value="SLFN_3-like_DNA/RNA_helicase"/>
</dbReference>
<accession>A0AB35U562</accession>
<protein>
    <submittedName>
        <fullName evidence="2">DUF2075 domain-containing protein</fullName>
    </submittedName>
</protein>
<dbReference type="EMBL" id="JALBUR010000003">
    <property type="protein sequence ID" value="MDX8418892.1"/>
    <property type="molecule type" value="Genomic_DNA"/>
</dbReference>
<evidence type="ECO:0000313" key="2">
    <source>
        <dbReference type="EMBL" id="MDX8418892.1"/>
    </source>
</evidence>
<sequence>MDNPVIYQIKDNETALKCLENELETGPDQKNARFILRYPTVYIHNLKGSDHYEVYIGESNNIIQRTMQHYETAKQSDTWQHRFIQDENARLFIIGHDHFNKSLTLDVENRLMHYMLGVQKVERIYNRRGNEQDKYFPEEEFNEIFRRIWKQLHHLNADLFPEQRLIEESDIFKASPFHKLTDEQKHDKDMILEIIDTALQSHEIGQLIFVSGEAGTGKTVLNSNLFYELCTAKKTDGSLYNCHLIVNHDQQLKVYQQIARKLALKSVDRDIVTKPTAFINNHIGRPPVDVVFVDEAHLLWTQGKQSYRGHNQLEDLRRMAKVTVIMFDEHQTLHTQEYWDPDYVSRLRSEARNQIGSKGISYYFELKQQLRIQGSQETVHWIRNFTDHLQLDPIPADENYDLRVFDSPKELEQAIRARASHEHTKLSRILATFDWDYIDKKKPEQDDYWYVTIGDWKMPWNLQLPRVANGRKQQKQLKEMSWAEQPVSLNEVGSTFTIQGFDLNYAGVILGPSVKYRNGKIVIDPSQSADKKATQFRTLADGSRAQFGREFIRNEINVLLTRGVQGLYLYAVDDELRAALLKAAGPAMKRYS</sequence>
<dbReference type="RefSeq" id="WP_370595473.1">
    <property type="nucleotide sequence ID" value="NZ_JALBUR010000003.1"/>
</dbReference>
<dbReference type="CDD" id="cd10439">
    <property type="entry name" value="GIY-YIG_COG3410"/>
    <property type="match status" value="1"/>
</dbReference>